<evidence type="ECO:0000256" key="1">
    <source>
        <dbReference type="ARBA" id="ARBA00001971"/>
    </source>
</evidence>
<dbReference type="PRINTS" id="PR00463">
    <property type="entry name" value="EP450I"/>
</dbReference>
<dbReference type="Gene3D" id="1.10.630.10">
    <property type="entry name" value="Cytochrome P450"/>
    <property type="match status" value="1"/>
</dbReference>
<keyword evidence="7" id="KW-0503">Monooxygenase</keyword>
<accession>A0A146M3K4</accession>
<dbReference type="InterPro" id="IPR050479">
    <property type="entry name" value="CYP11_CYP27_families"/>
</dbReference>
<organism evidence="9">
    <name type="scientific">Lygus hesperus</name>
    <name type="common">Western plant bug</name>
    <dbReference type="NCBI Taxonomy" id="30085"/>
    <lineage>
        <taxon>Eukaryota</taxon>
        <taxon>Metazoa</taxon>
        <taxon>Ecdysozoa</taxon>
        <taxon>Arthropoda</taxon>
        <taxon>Hexapoda</taxon>
        <taxon>Insecta</taxon>
        <taxon>Pterygota</taxon>
        <taxon>Neoptera</taxon>
        <taxon>Paraneoptera</taxon>
        <taxon>Hemiptera</taxon>
        <taxon>Heteroptera</taxon>
        <taxon>Panheteroptera</taxon>
        <taxon>Cimicomorpha</taxon>
        <taxon>Miridae</taxon>
        <taxon>Mirini</taxon>
        <taxon>Lygus</taxon>
    </lineage>
</organism>
<dbReference type="InterPro" id="IPR001128">
    <property type="entry name" value="Cyt_P450"/>
</dbReference>
<feature type="binding site" description="axial binding residue" evidence="8">
    <location>
        <position position="409"/>
    </location>
    <ligand>
        <name>heme</name>
        <dbReference type="ChEBI" id="CHEBI:30413"/>
    </ligand>
    <ligandPart>
        <name>Fe</name>
        <dbReference type="ChEBI" id="CHEBI:18248"/>
    </ligandPart>
</feature>
<evidence type="ECO:0000256" key="2">
    <source>
        <dbReference type="ARBA" id="ARBA00010617"/>
    </source>
</evidence>
<keyword evidence="3 8" id="KW-0349">Heme</keyword>
<keyword evidence="5" id="KW-0560">Oxidoreductase</keyword>
<dbReference type="PRINTS" id="PR00385">
    <property type="entry name" value="P450"/>
</dbReference>
<keyword evidence="6 8" id="KW-0408">Iron</keyword>
<evidence type="ECO:0000256" key="4">
    <source>
        <dbReference type="ARBA" id="ARBA00022723"/>
    </source>
</evidence>
<dbReference type="InterPro" id="IPR002401">
    <property type="entry name" value="Cyt_P450_E_grp-I"/>
</dbReference>
<dbReference type="GO" id="GO:0020037">
    <property type="term" value="F:heme binding"/>
    <property type="evidence" value="ECO:0007669"/>
    <property type="project" value="InterPro"/>
</dbReference>
<reference evidence="9" key="1">
    <citation type="journal article" date="2016" name="Gigascience">
        <title>De novo construction of an expanded transcriptome assembly for the western tarnished plant bug, Lygus hesperus.</title>
        <authorList>
            <person name="Tassone E.E."/>
            <person name="Geib S.M."/>
            <person name="Hall B."/>
            <person name="Fabrick J.A."/>
            <person name="Brent C.S."/>
            <person name="Hull J.J."/>
        </authorList>
    </citation>
    <scope>NUCLEOTIDE SEQUENCE</scope>
</reference>
<dbReference type="PANTHER" id="PTHR24279">
    <property type="entry name" value="CYTOCHROME P450"/>
    <property type="match status" value="1"/>
</dbReference>
<gene>
    <name evidence="9" type="primary">sad_1</name>
    <name evidence="9" type="ORF">g.81847</name>
</gene>
<keyword evidence="4 8" id="KW-0479">Metal-binding</keyword>
<proteinExistence type="inferred from homology"/>
<evidence type="ECO:0000313" key="9">
    <source>
        <dbReference type="EMBL" id="JAQ13160.1"/>
    </source>
</evidence>
<dbReference type="InterPro" id="IPR036396">
    <property type="entry name" value="Cyt_P450_sf"/>
</dbReference>
<dbReference type="Pfam" id="PF00067">
    <property type="entry name" value="p450"/>
    <property type="match status" value="1"/>
</dbReference>
<evidence type="ECO:0000256" key="8">
    <source>
        <dbReference type="PIRSR" id="PIRSR602401-1"/>
    </source>
</evidence>
<dbReference type="GO" id="GO:0004497">
    <property type="term" value="F:monooxygenase activity"/>
    <property type="evidence" value="ECO:0007669"/>
    <property type="project" value="UniProtKB-KW"/>
</dbReference>
<comment type="similarity">
    <text evidence="2">Belongs to the cytochrome P450 family.</text>
</comment>
<dbReference type="AlphaFoldDB" id="A0A146M3K4"/>
<dbReference type="GO" id="GO:0016705">
    <property type="term" value="F:oxidoreductase activity, acting on paired donors, with incorporation or reduction of molecular oxygen"/>
    <property type="evidence" value="ECO:0007669"/>
    <property type="project" value="InterPro"/>
</dbReference>
<sequence>MLRWAHRTLQKFSTGQFIRAPTIPYNGGFPFVGTSLAIGAAGGAPKLHEYVDCRHKELGPIFRENMGAVTAVFVSDPSLIRKVFLVEGKFPKHFVPKAWSLYNELHNCKRGLFFMEGEEWYKFRRVMNKYFLSPESITNLKELHEDLVGHLIQRWKRFDGEEVEDLEYEFYRHSISFVLGSLIGNSYWNKLLEYDPYVDELARKFQLVFETSSKLNVLPSVKLVQRLGLPVWKTFESAVGASLDASRNVVRKAFDDLSQNGLLYKLASENIPEDITSALVSDLLIAAGDTTAFTSQWAVYLLGRNRSVQEAVRRDKSLIRGVVRETLRLFPSAAFIARVLPNAETIDGYDLQKEELVLLSLYTAGRDERVYPSADQFLPDRWTKEGTARYKGVLDVNSYLPFAMGARSCIGARLANAQLNMTIAQLLENYDLDAMEETDMVLRLVPVPSKPVRLKIRSREK</sequence>
<dbReference type="SUPFAM" id="SSF48264">
    <property type="entry name" value="Cytochrome P450"/>
    <property type="match status" value="1"/>
</dbReference>
<evidence type="ECO:0000256" key="5">
    <source>
        <dbReference type="ARBA" id="ARBA00023002"/>
    </source>
</evidence>
<evidence type="ECO:0000256" key="7">
    <source>
        <dbReference type="ARBA" id="ARBA00023033"/>
    </source>
</evidence>
<dbReference type="PANTHER" id="PTHR24279:SF120">
    <property type="entry name" value="CYTOCHROME P450"/>
    <property type="match status" value="1"/>
</dbReference>
<evidence type="ECO:0000256" key="3">
    <source>
        <dbReference type="ARBA" id="ARBA00022617"/>
    </source>
</evidence>
<comment type="cofactor">
    <cofactor evidence="1 8">
        <name>heme</name>
        <dbReference type="ChEBI" id="CHEBI:30413"/>
    </cofactor>
</comment>
<dbReference type="GO" id="GO:0005506">
    <property type="term" value="F:iron ion binding"/>
    <property type="evidence" value="ECO:0007669"/>
    <property type="project" value="InterPro"/>
</dbReference>
<dbReference type="EMBL" id="GDHC01005469">
    <property type="protein sequence ID" value="JAQ13160.1"/>
    <property type="molecule type" value="Transcribed_RNA"/>
</dbReference>
<evidence type="ECO:0000256" key="6">
    <source>
        <dbReference type="ARBA" id="ARBA00023004"/>
    </source>
</evidence>
<protein>
    <submittedName>
        <fullName evidence="9">Cytochrome P450 315a1, mitochondrial</fullName>
    </submittedName>
</protein>
<name>A0A146M3K4_LYGHE</name>